<protein>
    <submittedName>
        <fullName evidence="1">Uncharacterized protein</fullName>
    </submittedName>
</protein>
<comment type="caution">
    <text evidence="1">The sequence shown here is derived from an EMBL/GenBank/DDBJ whole genome shotgun (WGS) entry which is preliminary data.</text>
</comment>
<dbReference type="RefSeq" id="WP_310330355.1">
    <property type="nucleotide sequence ID" value="NZ_JAVDXV010000006.1"/>
</dbReference>
<organism evidence="1 2">
    <name type="scientific">Roseateles asaccharophilus</name>
    <dbReference type="NCBI Taxonomy" id="582607"/>
    <lineage>
        <taxon>Bacteria</taxon>
        <taxon>Pseudomonadati</taxon>
        <taxon>Pseudomonadota</taxon>
        <taxon>Betaproteobacteria</taxon>
        <taxon>Burkholderiales</taxon>
        <taxon>Sphaerotilaceae</taxon>
        <taxon>Roseateles</taxon>
    </lineage>
</organism>
<accession>A0ABU2AAD0</accession>
<reference evidence="1 2" key="1">
    <citation type="submission" date="2023-07" db="EMBL/GenBank/DDBJ databases">
        <title>Sorghum-associated microbial communities from plants grown in Nebraska, USA.</title>
        <authorList>
            <person name="Schachtman D."/>
        </authorList>
    </citation>
    <scope>NUCLEOTIDE SEQUENCE [LARGE SCALE GENOMIC DNA]</scope>
    <source>
        <strain evidence="1 2">BE316</strain>
    </source>
</reference>
<proteinExistence type="predicted"/>
<evidence type="ECO:0000313" key="2">
    <source>
        <dbReference type="Proteomes" id="UP001180825"/>
    </source>
</evidence>
<name>A0ABU2AAD0_9BURK</name>
<dbReference type="Proteomes" id="UP001180825">
    <property type="component" value="Unassembled WGS sequence"/>
</dbReference>
<gene>
    <name evidence="1" type="ORF">J2X21_003271</name>
</gene>
<sequence>MSRNPPSTIAAIELPDAFGGNGDEQAHTQSTHLLHFEPLTAGDASLDIPCDREGRVGLDALGDKLRNDYFFARTLIGRLFAAPTVRLVPQLAARV</sequence>
<evidence type="ECO:0000313" key="1">
    <source>
        <dbReference type="EMBL" id="MDR7334119.1"/>
    </source>
</evidence>
<keyword evidence="2" id="KW-1185">Reference proteome</keyword>
<dbReference type="EMBL" id="JAVDXV010000006">
    <property type="protein sequence ID" value="MDR7334119.1"/>
    <property type="molecule type" value="Genomic_DNA"/>
</dbReference>